<evidence type="ECO:0000313" key="2">
    <source>
        <dbReference type="Proteomes" id="UP001148662"/>
    </source>
</evidence>
<proteinExistence type="predicted"/>
<name>A0ACC1SGL5_9APHY</name>
<dbReference type="EMBL" id="JANHOG010001315">
    <property type="protein sequence ID" value="KAJ3539165.1"/>
    <property type="molecule type" value="Genomic_DNA"/>
</dbReference>
<protein>
    <submittedName>
        <fullName evidence="1">Uncharacterized protein</fullName>
    </submittedName>
</protein>
<reference evidence="1" key="1">
    <citation type="submission" date="2022-07" db="EMBL/GenBank/DDBJ databases">
        <title>Genome Sequence of Phlebia brevispora.</title>
        <authorList>
            <person name="Buettner E."/>
        </authorList>
    </citation>
    <scope>NUCLEOTIDE SEQUENCE</scope>
    <source>
        <strain evidence="1">MPL23</strain>
    </source>
</reference>
<gene>
    <name evidence="1" type="ORF">NM688_g6405</name>
</gene>
<organism evidence="1 2">
    <name type="scientific">Phlebia brevispora</name>
    <dbReference type="NCBI Taxonomy" id="194682"/>
    <lineage>
        <taxon>Eukaryota</taxon>
        <taxon>Fungi</taxon>
        <taxon>Dikarya</taxon>
        <taxon>Basidiomycota</taxon>
        <taxon>Agaricomycotina</taxon>
        <taxon>Agaricomycetes</taxon>
        <taxon>Polyporales</taxon>
        <taxon>Meruliaceae</taxon>
        <taxon>Phlebia</taxon>
    </lineage>
</organism>
<sequence length="464" mass="52223">MANIHLLHSVLPFSASDSVTDAHLSRHRRLDWTLSANSGKSLLHSASPAHSYELTRHPADFTQCLMPRRKPSSSKQKKAQLQQKRAIKRGDISPPPPSSKPDHRHRKGKQAGTDQSVRAAAAADSSRRLQSSFVKLPKDFLDNTRRLAADLPLARPIRSDVAIWKDVVPSQDAETSADRSNTALLACPRRPKWRYDMSKKEVEKNEEGLFKKWLDQTDAVLSEWNESKLAPENGDGEQMPSAPTSFERNLEVWRQLWRVTEISQILLILLDSRCPLLHYPPSLVAYLSSPQFSRKRIILVLTKVDIAGPFRTEAWMRYLKNGYPGTPVVPVESYLEKKTGEGTGQRKAYEPFIPSTFRQNLVNTLRDSHASLLEPPERVKAIPDKLKAWKPPVKKEINWNLVVTAHGGQTGAVVQNPVLPHKDHSQPLAHPSDQCSNDAEEEIDETDPDFLTIGLIGSYILCLR</sequence>
<accession>A0ACC1SGL5</accession>
<comment type="caution">
    <text evidence="1">The sequence shown here is derived from an EMBL/GenBank/DDBJ whole genome shotgun (WGS) entry which is preliminary data.</text>
</comment>
<dbReference type="Proteomes" id="UP001148662">
    <property type="component" value="Unassembled WGS sequence"/>
</dbReference>
<keyword evidence="2" id="KW-1185">Reference proteome</keyword>
<evidence type="ECO:0000313" key="1">
    <source>
        <dbReference type="EMBL" id="KAJ3539165.1"/>
    </source>
</evidence>